<sequence>MCVVLRTPREKQGEVRGDREAEAWQQVTANKSDTDSGEEKEELRNQPETLCSLTTTTFKGHRDDKLGS</sequence>
<feature type="region of interest" description="Disordered" evidence="1">
    <location>
        <begin position="1"/>
        <end position="68"/>
    </location>
</feature>
<accession>A0A5B7J848</accession>
<proteinExistence type="predicted"/>
<reference evidence="2 3" key="1">
    <citation type="submission" date="2019-05" db="EMBL/GenBank/DDBJ databases">
        <title>Another draft genome of Portunus trituberculatus and its Hox gene families provides insights of decapod evolution.</title>
        <authorList>
            <person name="Jeong J.-H."/>
            <person name="Song I."/>
            <person name="Kim S."/>
            <person name="Choi T."/>
            <person name="Kim D."/>
            <person name="Ryu S."/>
            <person name="Kim W."/>
        </authorList>
    </citation>
    <scope>NUCLEOTIDE SEQUENCE [LARGE SCALE GENOMIC DNA]</scope>
    <source>
        <tissue evidence="2">Muscle</tissue>
    </source>
</reference>
<evidence type="ECO:0000313" key="3">
    <source>
        <dbReference type="Proteomes" id="UP000324222"/>
    </source>
</evidence>
<comment type="caution">
    <text evidence="2">The sequence shown here is derived from an EMBL/GenBank/DDBJ whole genome shotgun (WGS) entry which is preliminary data.</text>
</comment>
<dbReference type="Proteomes" id="UP000324222">
    <property type="component" value="Unassembled WGS sequence"/>
</dbReference>
<evidence type="ECO:0000313" key="2">
    <source>
        <dbReference type="EMBL" id="MPC90643.1"/>
    </source>
</evidence>
<feature type="compositionally biased region" description="Basic and acidic residues" evidence="1">
    <location>
        <begin position="7"/>
        <end position="22"/>
    </location>
</feature>
<name>A0A5B7J848_PORTR</name>
<dbReference type="AlphaFoldDB" id="A0A5B7J848"/>
<gene>
    <name evidence="2" type="ORF">E2C01_085639</name>
</gene>
<dbReference type="EMBL" id="VSRR010085131">
    <property type="protein sequence ID" value="MPC90643.1"/>
    <property type="molecule type" value="Genomic_DNA"/>
</dbReference>
<organism evidence="2 3">
    <name type="scientific">Portunus trituberculatus</name>
    <name type="common">Swimming crab</name>
    <name type="synonym">Neptunus trituberculatus</name>
    <dbReference type="NCBI Taxonomy" id="210409"/>
    <lineage>
        <taxon>Eukaryota</taxon>
        <taxon>Metazoa</taxon>
        <taxon>Ecdysozoa</taxon>
        <taxon>Arthropoda</taxon>
        <taxon>Crustacea</taxon>
        <taxon>Multicrustacea</taxon>
        <taxon>Malacostraca</taxon>
        <taxon>Eumalacostraca</taxon>
        <taxon>Eucarida</taxon>
        <taxon>Decapoda</taxon>
        <taxon>Pleocyemata</taxon>
        <taxon>Brachyura</taxon>
        <taxon>Eubrachyura</taxon>
        <taxon>Portunoidea</taxon>
        <taxon>Portunidae</taxon>
        <taxon>Portuninae</taxon>
        <taxon>Portunus</taxon>
    </lineage>
</organism>
<feature type="compositionally biased region" description="Polar residues" evidence="1">
    <location>
        <begin position="46"/>
        <end position="58"/>
    </location>
</feature>
<evidence type="ECO:0000256" key="1">
    <source>
        <dbReference type="SAM" id="MobiDB-lite"/>
    </source>
</evidence>
<protein>
    <submittedName>
        <fullName evidence="2">Uncharacterized protein</fullName>
    </submittedName>
</protein>
<keyword evidence="3" id="KW-1185">Reference proteome</keyword>